<evidence type="ECO:0000256" key="3">
    <source>
        <dbReference type="ARBA" id="ARBA00022763"/>
    </source>
</evidence>
<name>A0A1H0GTZ2_9BACI</name>
<dbReference type="InterPro" id="IPR036237">
    <property type="entry name" value="Xyl_isomerase-like_sf"/>
</dbReference>
<gene>
    <name evidence="7" type="ORF">SAMN04488053_10731</name>
</gene>
<keyword evidence="5" id="KW-0378">Hydrolase</keyword>
<dbReference type="STRING" id="745820.SAMN04488053_10731"/>
<evidence type="ECO:0000256" key="1">
    <source>
        <dbReference type="ARBA" id="ARBA00022722"/>
    </source>
</evidence>
<keyword evidence="4" id="KW-0228">DNA excision</keyword>
<dbReference type="EMBL" id="FNIL01000007">
    <property type="protein sequence ID" value="SDO10357.1"/>
    <property type="molecule type" value="Genomic_DNA"/>
</dbReference>
<reference evidence="8" key="1">
    <citation type="submission" date="2016-10" db="EMBL/GenBank/DDBJ databases">
        <authorList>
            <person name="Varghese N."/>
            <person name="Submissions S."/>
        </authorList>
    </citation>
    <scope>NUCLEOTIDE SEQUENCE [LARGE SCALE GENOMIC DNA]</scope>
    <source>
        <strain evidence="8">CGMCC 1.10369</strain>
    </source>
</reference>
<evidence type="ECO:0000313" key="8">
    <source>
        <dbReference type="Proteomes" id="UP000198778"/>
    </source>
</evidence>
<protein>
    <submittedName>
        <fullName evidence="7">UV-damage endonuclease</fullName>
    </submittedName>
</protein>
<keyword evidence="3" id="KW-0227">DNA damage</keyword>
<dbReference type="GO" id="GO:0009411">
    <property type="term" value="P:response to UV"/>
    <property type="evidence" value="ECO:0007669"/>
    <property type="project" value="InterPro"/>
</dbReference>
<keyword evidence="1" id="KW-0540">Nuclease</keyword>
<keyword evidence="8" id="KW-1185">Reference proteome</keyword>
<evidence type="ECO:0000256" key="2">
    <source>
        <dbReference type="ARBA" id="ARBA00022759"/>
    </source>
</evidence>
<dbReference type="PANTHER" id="PTHR31290">
    <property type="entry name" value="UV-DAMAGE ENDONUCLEASE"/>
    <property type="match status" value="1"/>
</dbReference>
<dbReference type="InterPro" id="IPR004601">
    <property type="entry name" value="UvdE"/>
</dbReference>
<dbReference type="AlphaFoldDB" id="A0A1H0GTZ2"/>
<dbReference type="Proteomes" id="UP000198778">
    <property type="component" value="Unassembled WGS sequence"/>
</dbReference>
<dbReference type="NCBIfam" id="TIGR00629">
    <property type="entry name" value="uvde"/>
    <property type="match status" value="1"/>
</dbReference>
<dbReference type="OrthoDB" id="9782576at2"/>
<dbReference type="SUPFAM" id="SSF51658">
    <property type="entry name" value="Xylose isomerase-like"/>
    <property type="match status" value="1"/>
</dbReference>
<dbReference type="GO" id="GO:0004519">
    <property type="term" value="F:endonuclease activity"/>
    <property type="evidence" value="ECO:0007669"/>
    <property type="project" value="UniProtKB-KW"/>
</dbReference>
<evidence type="ECO:0000313" key="7">
    <source>
        <dbReference type="EMBL" id="SDO10357.1"/>
    </source>
</evidence>
<evidence type="ECO:0000256" key="4">
    <source>
        <dbReference type="ARBA" id="ARBA00022769"/>
    </source>
</evidence>
<dbReference type="Gene3D" id="3.20.20.150">
    <property type="entry name" value="Divalent-metal-dependent TIM barrel enzymes"/>
    <property type="match status" value="1"/>
</dbReference>
<accession>A0A1H0GTZ2</accession>
<keyword evidence="2 7" id="KW-0255">Endonuclease</keyword>
<proteinExistence type="predicted"/>
<dbReference type="RefSeq" id="WP_090843087.1">
    <property type="nucleotide sequence ID" value="NZ_FNIL01000007.1"/>
</dbReference>
<dbReference type="Pfam" id="PF03851">
    <property type="entry name" value="UvdE"/>
    <property type="match status" value="1"/>
</dbReference>
<evidence type="ECO:0000256" key="6">
    <source>
        <dbReference type="ARBA" id="ARBA00023204"/>
    </source>
</evidence>
<organism evidence="7 8">
    <name type="scientific">Alkalicoccus daliensis</name>
    <dbReference type="NCBI Taxonomy" id="745820"/>
    <lineage>
        <taxon>Bacteria</taxon>
        <taxon>Bacillati</taxon>
        <taxon>Bacillota</taxon>
        <taxon>Bacilli</taxon>
        <taxon>Bacillales</taxon>
        <taxon>Bacillaceae</taxon>
        <taxon>Alkalicoccus</taxon>
    </lineage>
</organism>
<dbReference type="GO" id="GO:0016787">
    <property type="term" value="F:hydrolase activity"/>
    <property type="evidence" value="ECO:0007669"/>
    <property type="project" value="UniProtKB-KW"/>
</dbReference>
<keyword evidence="6" id="KW-0234">DNA repair</keyword>
<sequence>MKLGYACINLTVPTKYRTCRLKTAEEQGMEKVKELTLHNFEEVLKAIRWNIEHQIYFFRLSSELVPFATHEIMTWNWAEDEDVLYLTAQIQELTKQHSLRLSMHPGQYSVLNSPKEQVVTNAVKDLEYHNQVMNLTGGSDIVLHVGGAYGDKEQAKKSFVDSYHLLSEDIKSKLILENDDKTFHLLDVIDISRETKVPVCFDIHHHRCNPYSDDIHLKTALQEVFHSWKEKGRPKVHISSGATSRTDRSHHDFIFESEFDEFIELLGTSEVDIMFEAKQKEKSVLRILEHMSADTKKQLLE</sequence>
<dbReference type="PANTHER" id="PTHR31290:SF5">
    <property type="entry name" value="UV-DAMAGE ENDONUCLEASE"/>
    <property type="match status" value="1"/>
</dbReference>
<dbReference type="GO" id="GO:0006289">
    <property type="term" value="P:nucleotide-excision repair"/>
    <property type="evidence" value="ECO:0007669"/>
    <property type="project" value="InterPro"/>
</dbReference>
<evidence type="ECO:0000256" key="5">
    <source>
        <dbReference type="ARBA" id="ARBA00022801"/>
    </source>
</evidence>